<feature type="compositionally biased region" description="Polar residues" evidence="1">
    <location>
        <begin position="421"/>
        <end position="437"/>
    </location>
</feature>
<feature type="compositionally biased region" description="Low complexity" evidence="1">
    <location>
        <begin position="19"/>
        <end position="36"/>
    </location>
</feature>
<dbReference type="EMBL" id="JALLAZ020000900">
    <property type="protein sequence ID" value="KAL3785154.1"/>
    <property type="molecule type" value="Genomic_DNA"/>
</dbReference>
<dbReference type="InterPro" id="IPR019309">
    <property type="entry name" value="WASHC3"/>
</dbReference>
<dbReference type="InterPro" id="IPR042201">
    <property type="entry name" value="FH2_Formin_sf"/>
</dbReference>
<feature type="region of interest" description="Disordered" evidence="1">
    <location>
        <begin position="1447"/>
        <end position="1476"/>
    </location>
</feature>
<dbReference type="Pfam" id="PF02181">
    <property type="entry name" value="FH2"/>
    <property type="match status" value="1"/>
</dbReference>
<dbReference type="Gene3D" id="1.20.58.2220">
    <property type="entry name" value="Formin, FH2 domain"/>
    <property type="match status" value="1"/>
</dbReference>
<feature type="compositionally biased region" description="Gly residues" evidence="1">
    <location>
        <begin position="1"/>
        <end position="14"/>
    </location>
</feature>
<feature type="region of interest" description="Disordered" evidence="1">
    <location>
        <begin position="160"/>
        <end position="302"/>
    </location>
</feature>
<feature type="region of interest" description="Disordered" evidence="1">
    <location>
        <begin position="901"/>
        <end position="920"/>
    </location>
</feature>
<reference evidence="3 4" key="1">
    <citation type="submission" date="2024-10" db="EMBL/GenBank/DDBJ databases">
        <title>Updated reference genomes for cyclostephanoid diatoms.</title>
        <authorList>
            <person name="Roberts W.R."/>
            <person name="Alverson A.J."/>
        </authorList>
    </citation>
    <scope>NUCLEOTIDE SEQUENCE [LARGE SCALE GENOMIC DNA]</scope>
    <source>
        <strain evidence="3 4">AJA276-08</strain>
    </source>
</reference>
<feature type="region of interest" description="Disordered" evidence="1">
    <location>
        <begin position="1606"/>
        <end position="1629"/>
    </location>
</feature>
<feature type="region of interest" description="Disordered" evidence="1">
    <location>
        <begin position="82"/>
        <end position="129"/>
    </location>
</feature>
<comment type="caution">
    <text evidence="3">The sequence shown here is derived from an EMBL/GenBank/DDBJ whole genome shotgun (WGS) entry which is preliminary data.</text>
</comment>
<feature type="region of interest" description="Disordered" evidence="1">
    <location>
        <begin position="315"/>
        <end position="335"/>
    </location>
</feature>
<dbReference type="InterPro" id="IPR051425">
    <property type="entry name" value="Formin_Homology"/>
</dbReference>
<name>A0ABD3PAV3_9STRA</name>
<feature type="domain" description="FH2" evidence="2">
    <location>
        <begin position="977"/>
        <end position="1455"/>
    </location>
</feature>
<evidence type="ECO:0000256" key="1">
    <source>
        <dbReference type="SAM" id="MobiDB-lite"/>
    </source>
</evidence>
<feature type="compositionally biased region" description="Basic and acidic residues" evidence="1">
    <location>
        <begin position="107"/>
        <end position="127"/>
    </location>
</feature>
<feature type="region of interest" description="Disordered" evidence="1">
    <location>
        <begin position="594"/>
        <end position="627"/>
    </location>
</feature>
<feature type="compositionally biased region" description="Basic and acidic residues" evidence="1">
    <location>
        <begin position="160"/>
        <end position="192"/>
    </location>
</feature>
<dbReference type="SUPFAM" id="SSF101447">
    <property type="entry name" value="Formin homology 2 domain (FH2 domain)"/>
    <property type="match status" value="1"/>
</dbReference>
<dbReference type="SMART" id="SM00498">
    <property type="entry name" value="FH2"/>
    <property type="match status" value="1"/>
</dbReference>
<dbReference type="PROSITE" id="PS51444">
    <property type="entry name" value="FH2"/>
    <property type="match status" value="1"/>
</dbReference>
<feature type="region of interest" description="Disordered" evidence="1">
    <location>
        <begin position="384"/>
        <end position="437"/>
    </location>
</feature>
<feature type="compositionally biased region" description="Basic and acidic residues" evidence="1">
    <location>
        <begin position="1447"/>
        <end position="1459"/>
    </location>
</feature>
<protein>
    <recommendedName>
        <fullName evidence="2">FH2 domain-containing protein</fullName>
    </recommendedName>
</protein>
<feature type="compositionally biased region" description="Low complexity" evidence="1">
    <location>
        <begin position="219"/>
        <end position="231"/>
    </location>
</feature>
<sequence length="1641" mass="180152">MGGGGTTATAGTGGRWMDSSGASSTWTTTTTTSTKTRPVHDDATAKSDEYDDEEFAMFVAGLRREVAGDHTELWSGFQSLLGRSPDERVPLHRSHDAPSSVDVGSGSDRDKEKKEGGGKKVRMDPRTQRSLTTIHKHLMENGKVKGKFMTSSSQLVNDKRFKKECISKGGRDRVARHARSGEHELSTARYDDGAYEPSCEIRNNPAERARRECHDDDASSQSRPSSTSHPSNEYDVGYDRKDQQKQQRELAKQESWLQSYKEKKNSHLAGRGNTRHKSSPSSSTSVLLSSPINSSNTNNKSLSPFSIKLRRVGRSISGGSDNSDDGVASTASDARQRQSWMEALKMRQKGLRLKQLDTDLCSVDNDESPQEGISATAGKTLWNISPRKKSRISPPTTPKESAAPPWLKVQLRSTPKKPTAEQPSTVQTIVPNGPWNSSSSLPPGSFVLSPVSHASNYPGNAPTSSTLAPLFCVGDIIDLDDLPKRGFPAVEGEAAIFPLKQGARDPSRGGGDVEKFVIVGKTAMVTASAIASPTGGSRKASVTWWCHRCEIRALTLNVEATGANLAHAHGRTPLLFESADVCLDFAQAFYRGPAAPAPAPEKEDDGAGSESIARGSPKNADRGSVTNDLTEDEELLLDRYRKFSQSDRTKLRLTCLSPQGEMQEMEVALSPSSEFLKAGGGIDGEAATKYRTMMKTSVPAEGVDSKVIRALLHEPIAENAVSTFAPVKKDVGVGELNLSLEEEKTASKYRKMLQMGIPPDAVRHKMTTDEIGPAVIAAVLDETKPNEAQDKLNDEEETIAAKYRNMMKMGVPLDGVQHKMTIEGVSAKIMNAVFDVSSKHLDKVDAIQLSSEEEAIAEKYRKMLKMGVPFEGVKHKMDLEDVDMKIVSALLHEASTSSACSDVEGASANPPKKSTKALGPTLSKEEEAIAMTYRNMLKVCIPKEAVRHKMKQEGVSDKIVDAVLGKEGDNGKGSDHASLANANSRKTIAFHWTTSNLAPELLEQSIFGRTELKKRKLVSINPEELDIKKLEELFQKRQNNVTAKKTAGQEENCGDMARLLDLTRANNIAISLKAFNDFTFRSLAETINDIDPDCKIDGERIQFIPNLLPTAKEIQAIKNYKGEDDKLIPAELFFRQLISIKRIDDKVKVMRAMSTFDEHVQEARAGFKILQVVCGQIMNSEKLIQVLEMVLNIGNLMNAGTLDGGVEAFKFESLPKLSQTKSADGKTTILDYIVEAFIKKGDRQSLLLVSEFPDIQESCRLSIGDLMNDMNSLRNNYELCKSELITMKRDQSSNSHTRSMSKKVSDKVDDPRTALFAAIQSRGSKKNGESPSSSSDPRQALLAAIKNKKSADTTETHGESPASDVQYSPGVHRLQRFLNDSKSTLALVEKDQDAAIRACKALALYCGEEGGERSTPSLLQVLSNFAQSLENGVKRYDLRFEAEKRKAAKKEKEQGKENRQNTSFRTPTKMPKLSSFQPHVGVTDKAKVLNTTSTGQGKDPTKAALHTINNGGLHVSNNIPRHDNMASSPRQALLASIKNRRNSLASQRPSDAVSDRIKHIDTNIARQESRVLLVNRMLSEAPASVKQDFLKGVTYKQTSDPLLKKIYETESKEKRDPEAEENWKPVDPRQELFAALRSRKS</sequence>
<feature type="compositionally biased region" description="Low complexity" evidence="1">
    <location>
        <begin position="279"/>
        <end position="296"/>
    </location>
</feature>
<feature type="region of interest" description="Disordered" evidence="1">
    <location>
        <begin position="1"/>
        <end position="50"/>
    </location>
</feature>
<feature type="region of interest" description="Disordered" evidence="1">
    <location>
        <begin position="1348"/>
        <end position="1368"/>
    </location>
</feature>
<feature type="compositionally biased region" description="Basic and acidic residues" evidence="1">
    <location>
        <begin position="237"/>
        <end position="252"/>
    </location>
</feature>
<dbReference type="Pfam" id="PF10152">
    <property type="entry name" value="CCDC53"/>
    <property type="match status" value="1"/>
</dbReference>
<dbReference type="Proteomes" id="UP001530315">
    <property type="component" value="Unassembled WGS sequence"/>
</dbReference>
<keyword evidence="4" id="KW-1185">Reference proteome</keyword>
<organism evidence="3 4">
    <name type="scientific">Stephanodiscus triporus</name>
    <dbReference type="NCBI Taxonomy" id="2934178"/>
    <lineage>
        <taxon>Eukaryota</taxon>
        <taxon>Sar</taxon>
        <taxon>Stramenopiles</taxon>
        <taxon>Ochrophyta</taxon>
        <taxon>Bacillariophyta</taxon>
        <taxon>Coscinodiscophyceae</taxon>
        <taxon>Thalassiosirophycidae</taxon>
        <taxon>Stephanodiscales</taxon>
        <taxon>Stephanodiscaceae</taxon>
        <taxon>Stephanodiscus</taxon>
    </lineage>
</organism>
<evidence type="ECO:0000313" key="4">
    <source>
        <dbReference type="Proteomes" id="UP001530315"/>
    </source>
</evidence>
<feature type="compositionally biased region" description="Basic and acidic residues" evidence="1">
    <location>
        <begin position="38"/>
        <end position="48"/>
    </location>
</feature>
<proteinExistence type="predicted"/>
<feature type="compositionally biased region" description="Basic and acidic residues" evidence="1">
    <location>
        <begin position="1349"/>
        <end position="1358"/>
    </location>
</feature>
<evidence type="ECO:0000259" key="2">
    <source>
        <dbReference type="PROSITE" id="PS51444"/>
    </source>
</evidence>
<dbReference type="PANTHER" id="PTHR45725">
    <property type="entry name" value="FORMIN HOMOLOGY 2 FAMILY MEMBER"/>
    <property type="match status" value="1"/>
</dbReference>
<dbReference type="PANTHER" id="PTHR45725:SF1">
    <property type="entry name" value="DISHEVELLED ASSOCIATED ACTIVATOR OF MORPHOGENESIS, ISOFORM D"/>
    <property type="match status" value="1"/>
</dbReference>
<feature type="compositionally biased region" description="Basic and acidic residues" evidence="1">
    <location>
        <begin position="84"/>
        <end position="96"/>
    </location>
</feature>
<feature type="region of interest" description="Disordered" evidence="1">
    <location>
        <begin position="1289"/>
        <end position="1308"/>
    </location>
</feature>
<accession>A0ABD3PAV3</accession>
<gene>
    <name evidence="3" type="ORF">ACHAW5_000186</name>
</gene>
<evidence type="ECO:0000313" key="3">
    <source>
        <dbReference type="EMBL" id="KAL3785154.1"/>
    </source>
</evidence>
<feature type="compositionally biased region" description="Basic and acidic residues" evidence="1">
    <location>
        <begin position="205"/>
        <end position="217"/>
    </location>
</feature>
<dbReference type="InterPro" id="IPR015425">
    <property type="entry name" value="FH2_Formin"/>
</dbReference>